<dbReference type="Pfam" id="PF00580">
    <property type="entry name" value="UvrD-helicase"/>
    <property type="match status" value="1"/>
</dbReference>
<dbReference type="GO" id="GO:0033202">
    <property type="term" value="C:DNA helicase complex"/>
    <property type="evidence" value="ECO:0007669"/>
    <property type="project" value="TreeGrafter"/>
</dbReference>
<evidence type="ECO:0000256" key="2">
    <source>
        <dbReference type="ARBA" id="ARBA00022722"/>
    </source>
</evidence>
<dbReference type="EC" id="5.6.2.4" evidence="13"/>
<evidence type="ECO:0000256" key="7">
    <source>
        <dbReference type="ARBA" id="ARBA00022839"/>
    </source>
</evidence>
<sequence>MTVTQIPREQPREQPGGRTDITHEAIALGLRPHADAPVFPPTDEQRRVIEAPLAPSLVVAGAGSGKTHTMVRRMLWLIAKHGAAPSSLLGLTFTRKAAGELRERLDDGLRRLRATGLIGGDEADLPEVSTYNAFAHRVFQEHALLIGREPDSVLLDEPAAFALMRSIVLRSDDAALGELDDSIGTVTERALALARAMRENGATLDDVERVCDAVDAFKLLPGKKSKGEFVPLAGLLEQAAKLDRLRPYACLAIEYEARKRERGLIEFTDQVAGALEICRRAPEVVQLLRARHEHVILDEYQDTSVGQTALLATMFDGHSLMAVGDPKQSIYGWRGASAANMRRFHSDFGAAPDATYTLSTSWRNDVRILEVANLIAAPLSRGESHPLPELGPRPGAGEGAVEASAHETVEDEFAAVADWIADAFTGPQGRTPEGRVVAIREDAPSAAVLFRTRRNMSRVSRELSRRGIPVRVVGLGGLLTTPEITDLASILRAARDPAAGSELIRILVGARGRLGPADVAALHGLARAMTRSAESAAGGAELGPDAEMSLADALIYVASKQPDGNGIAGVSHEAHVRIIEVAALLDDVRSHLGLPLVEVVEYVIVRADIDLEAAANPHRPEATGNLDAFMDHVVAYAAAHPSGDIGALLDWINIAATRDDLAAAPAEPEPGAVQLLTIHGAKGLEWDIVAVPDLVDGGFPQQSREGSGWFRAGVLPYPLRLDRDDLPRFALDGYERQSEVKDAITRLAEEVKARFLDEERRLAYVAYTRARSRLLLTAGYWGRAKQPRELSPYVSEPIEAGLVPPVEERRNDERPASLETADTLTWPQRPFRGDDADALLATAGRVREFGAADDTPPTPWDHDIELLLRERDERMRARPVTMPQRIAASHFKDLVLEPEQAAEQWRRPLPQRPFRQTRLGTMFHAWVEERFAAPAGGGDLIDADTFGLEPDELELLGVHAPTTADAERLADLQAKFERSPWADRRPAAVEQTIEVPLGGRTVVCKLDAVYENDDGTIDVVDWKTGAAPRGAAAEWERQLQLALYTLAYSAHRGVPAERIRAVLFYVAEGAAGTEYRFDSVSNRAELERLLTEAETRIAALATGE</sequence>
<reference evidence="18 19" key="1">
    <citation type="submission" date="2019-09" db="EMBL/GenBank/DDBJ databases">
        <title>Phylogeny of genus Pseudoclavibacter and closely related genus.</title>
        <authorList>
            <person name="Li Y."/>
        </authorList>
    </citation>
    <scope>NUCLEOTIDE SEQUENCE [LARGE SCALE GENOMIC DNA]</scope>
    <source>
        <strain evidence="18 19">EGI 60007</strain>
    </source>
</reference>
<keyword evidence="19" id="KW-1185">Reference proteome</keyword>
<evidence type="ECO:0000256" key="14">
    <source>
        <dbReference type="ARBA" id="ARBA00048988"/>
    </source>
</evidence>
<comment type="catalytic activity">
    <reaction evidence="12">
        <text>Couples ATP hydrolysis with the unwinding of duplex DNA by translocating in the 3'-5' direction.</text>
        <dbReference type="EC" id="5.6.2.4"/>
    </reaction>
</comment>
<dbReference type="InterPro" id="IPR014017">
    <property type="entry name" value="DNA_helicase_UvrD-like_C"/>
</dbReference>
<protein>
    <recommendedName>
        <fullName evidence="13">DNA 3'-5' helicase</fullName>
        <ecNumber evidence="13">5.6.2.4</ecNumber>
    </recommendedName>
</protein>
<dbReference type="GO" id="GO:0043138">
    <property type="term" value="F:3'-5' DNA helicase activity"/>
    <property type="evidence" value="ECO:0007669"/>
    <property type="project" value="UniProtKB-EC"/>
</dbReference>
<dbReference type="InterPro" id="IPR000212">
    <property type="entry name" value="DNA_helicase_UvrD/REP"/>
</dbReference>
<dbReference type="GO" id="GO:0005524">
    <property type="term" value="F:ATP binding"/>
    <property type="evidence" value="ECO:0007669"/>
    <property type="project" value="UniProtKB-UniRule"/>
</dbReference>
<dbReference type="Proteomes" id="UP000431744">
    <property type="component" value="Unassembled WGS sequence"/>
</dbReference>
<dbReference type="InterPro" id="IPR013986">
    <property type="entry name" value="DExx_box_DNA_helicase_dom_sf"/>
</dbReference>
<dbReference type="Gene3D" id="3.40.50.300">
    <property type="entry name" value="P-loop containing nucleotide triphosphate hydrolases"/>
    <property type="match status" value="3"/>
</dbReference>
<dbReference type="Pfam" id="PF12705">
    <property type="entry name" value="PDDEXK_1"/>
    <property type="match status" value="1"/>
</dbReference>
<feature type="domain" description="UvrD-like helicase ATP-binding" evidence="16">
    <location>
        <begin position="39"/>
        <end position="365"/>
    </location>
</feature>
<evidence type="ECO:0000259" key="17">
    <source>
        <dbReference type="PROSITE" id="PS51217"/>
    </source>
</evidence>
<dbReference type="InterPro" id="IPR038726">
    <property type="entry name" value="PDDEXK_AddAB-type"/>
</dbReference>
<dbReference type="EMBL" id="WBJY01000001">
    <property type="protein sequence ID" value="KAB1649786.1"/>
    <property type="molecule type" value="Genomic_DNA"/>
</dbReference>
<dbReference type="GO" id="GO:0000725">
    <property type="term" value="P:recombinational repair"/>
    <property type="evidence" value="ECO:0007669"/>
    <property type="project" value="TreeGrafter"/>
</dbReference>
<comment type="catalytic activity">
    <reaction evidence="14">
        <text>ATP + H2O = ADP + phosphate + H(+)</text>
        <dbReference type="Rhea" id="RHEA:13065"/>
        <dbReference type="ChEBI" id="CHEBI:15377"/>
        <dbReference type="ChEBI" id="CHEBI:15378"/>
        <dbReference type="ChEBI" id="CHEBI:30616"/>
        <dbReference type="ChEBI" id="CHEBI:43474"/>
        <dbReference type="ChEBI" id="CHEBI:456216"/>
        <dbReference type="EC" id="5.6.2.4"/>
    </reaction>
</comment>
<dbReference type="GO" id="GO:0003677">
    <property type="term" value="F:DNA binding"/>
    <property type="evidence" value="ECO:0007669"/>
    <property type="project" value="UniProtKB-KW"/>
</dbReference>
<dbReference type="Gene3D" id="1.10.486.10">
    <property type="entry name" value="PCRA, domain 4"/>
    <property type="match status" value="1"/>
</dbReference>
<evidence type="ECO:0000256" key="5">
    <source>
        <dbReference type="ARBA" id="ARBA00022801"/>
    </source>
</evidence>
<dbReference type="GO" id="GO:0005829">
    <property type="term" value="C:cytosol"/>
    <property type="evidence" value="ECO:0007669"/>
    <property type="project" value="TreeGrafter"/>
</dbReference>
<dbReference type="PROSITE" id="PS51198">
    <property type="entry name" value="UVRD_HELICASE_ATP_BIND"/>
    <property type="match status" value="1"/>
</dbReference>
<evidence type="ECO:0000256" key="12">
    <source>
        <dbReference type="ARBA" id="ARBA00034617"/>
    </source>
</evidence>
<evidence type="ECO:0000256" key="3">
    <source>
        <dbReference type="ARBA" id="ARBA00022741"/>
    </source>
</evidence>
<evidence type="ECO:0000256" key="10">
    <source>
        <dbReference type="ARBA" id="ARBA00023204"/>
    </source>
</evidence>
<evidence type="ECO:0000256" key="13">
    <source>
        <dbReference type="ARBA" id="ARBA00034808"/>
    </source>
</evidence>
<feature type="domain" description="UvrD-like helicase C-terminal" evidence="17">
    <location>
        <begin position="366"/>
        <end position="683"/>
    </location>
</feature>
<dbReference type="InterPro" id="IPR027417">
    <property type="entry name" value="P-loop_NTPase"/>
</dbReference>
<keyword evidence="5 15" id="KW-0378">Hydrolase</keyword>
<dbReference type="CDD" id="cd17932">
    <property type="entry name" value="DEXQc_UvrD"/>
    <property type="match status" value="1"/>
</dbReference>
<dbReference type="SUPFAM" id="SSF52540">
    <property type="entry name" value="P-loop containing nucleoside triphosphate hydrolases"/>
    <property type="match status" value="1"/>
</dbReference>
<keyword evidence="10" id="KW-0234">DNA repair</keyword>
<dbReference type="PANTHER" id="PTHR11070">
    <property type="entry name" value="UVRD / RECB / PCRA DNA HELICASE FAMILY MEMBER"/>
    <property type="match status" value="1"/>
</dbReference>
<evidence type="ECO:0000256" key="4">
    <source>
        <dbReference type="ARBA" id="ARBA00022763"/>
    </source>
</evidence>
<evidence type="ECO:0000256" key="6">
    <source>
        <dbReference type="ARBA" id="ARBA00022806"/>
    </source>
</evidence>
<evidence type="ECO:0000313" key="18">
    <source>
        <dbReference type="EMBL" id="KAB1649786.1"/>
    </source>
</evidence>
<evidence type="ECO:0000313" key="19">
    <source>
        <dbReference type="Proteomes" id="UP000431744"/>
    </source>
</evidence>
<proteinExistence type="inferred from homology"/>
<name>A0A6H9WLT1_9MICO</name>
<dbReference type="GO" id="GO:0004527">
    <property type="term" value="F:exonuclease activity"/>
    <property type="evidence" value="ECO:0007669"/>
    <property type="project" value="UniProtKB-KW"/>
</dbReference>
<dbReference type="InterPro" id="IPR011604">
    <property type="entry name" value="PDDEXK-like_dom_sf"/>
</dbReference>
<keyword evidence="7" id="KW-0269">Exonuclease</keyword>
<comment type="caution">
    <text evidence="18">The sequence shown here is derived from an EMBL/GenBank/DDBJ whole genome shotgun (WGS) entry which is preliminary data.</text>
</comment>
<accession>A0A6H9WLT1</accession>
<comment type="similarity">
    <text evidence="1">Belongs to the helicase family. UvrD subfamily.</text>
</comment>
<evidence type="ECO:0000259" key="16">
    <source>
        <dbReference type="PROSITE" id="PS51198"/>
    </source>
</evidence>
<keyword evidence="2" id="KW-0540">Nuclease</keyword>
<evidence type="ECO:0000256" key="8">
    <source>
        <dbReference type="ARBA" id="ARBA00022840"/>
    </source>
</evidence>
<dbReference type="Gene3D" id="1.10.10.160">
    <property type="match status" value="1"/>
</dbReference>
<dbReference type="Gene3D" id="3.90.320.10">
    <property type="match status" value="1"/>
</dbReference>
<evidence type="ECO:0000256" key="15">
    <source>
        <dbReference type="PROSITE-ProRule" id="PRU00560"/>
    </source>
</evidence>
<keyword evidence="3 15" id="KW-0547">Nucleotide-binding</keyword>
<keyword evidence="4" id="KW-0227">DNA damage</keyword>
<dbReference type="InterPro" id="IPR014016">
    <property type="entry name" value="UvrD-like_ATP-bd"/>
</dbReference>
<feature type="binding site" evidence="15">
    <location>
        <begin position="60"/>
        <end position="67"/>
    </location>
    <ligand>
        <name>ATP</name>
        <dbReference type="ChEBI" id="CHEBI:30616"/>
    </ligand>
</feature>
<dbReference type="AlphaFoldDB" id="A0A6H9WLT1"/>
<keyword evidence="8 15" id="KW-0067">ATP-binding</keyword>
<dbReference type="PROSITE" id="PS51217">
    <property type="entry name" value="UVRD_HELICASE_CTER"/>
    <property type="match status" value="1"/>
</dbReference>
<dbReference type="PANTHER" id="PTHR11070:SF55">
    <property type="entry name" value="DNA 3'-5' HELICASE"/>
    <property type="match status" value="1"/>
</dbReference>
<evidence type="ECO:0000256" key="9">
    <source>
        <dbReference type="ARBA" id="ARBA00023125"/>
    </source>
</evidence>
<evidence type="ECO:0000256" key="1">
    <source>
        <dbReference type="ARBA" id="ARBA00009922"/>
    </source>
</evidence>
<dbReference type="Pfam" id="PF13361">
    <property type="entry name" value="UvrD_C"/>
    <property type="match status" value="1"/>
</dbReference>
<dbReference type="OrthoDB" id="4812256at2"/>
<dbReference type="RefSeq" id="WP_158028371.1">
    <property type="nucleotide sequence ID" value="NZ_BMHG01000001.1"/>
</dbReference>
<gene>
    <name evidence="18" type="ORF">F8O04_06020</name>
</gene>
<evidence type="ECO:0000256" key="11">
    <source>
        <dbReference type="ARBA" id="ARBA00023235"/>
    </source>
</evidence>
<keyword evidence="6 15" id="KW-0347">Helicase</keyword>
<keyword evidence="9" id="KW-0238">DNA-binding</keyword>
<organism evidence="18 19">
    <name type="scientific">Pseudoclavibacter endophyticus</name>
    <dbReference type="NCBI Taxonomy" id="1778590"/>
    <lineage>
        <taxon>Bacteria</taxon>
        <taxon>Bacillati</taxon>
        <taxon>Actinomycetota</taxon>
        <taxon>Actinomycetes</taxon>
        <taxon>Micrococcales</taxon>
        <taxon>Microbacteriaceae</taxon>
        <taxon>Pseudoclavibacter</taxon>
    </lineage>
</organism>
<keyword evidence="11" id="KW-0413">Isomerase</keyword>